<accession>A0A0H3BIW3</accession>
<dbReference type="Gene3D" id="3.90.1150.10">
    <property type="entry name" value="Aspartate Aminotransferase, domain 1"/>
    <property type="match status" value="1"/>
</dbReference>
<dbReference type="Gene3D" id="3.40.640.10">
    <property type="entry name" value="Type I PLP-dependent aspartate aminotransferase-like (Major domain)"/>
    <property type="match status" value="1"/>
</dbReference>
<dbReference type="KEGG" id="tpp:TPASS_0440"/>
<dbReference type="GO" id="GO:0000271">
    <property type="term" value="P:polysaccharide biosynthetic process"/>
    <property type="evidence" value="ECO:0007669"/>
    <property type="project" value="TreeGrafter"/>
</dbReference>
<dbReference type="InterPro" id="IPR015424">
    <property type="entry name" value="PyrdxlP-dep_Trfase"/>
</dbReference>
<proteinExistence type="inferred from homology"/>
<dbReference type="GeneID" id="93876210"/>
<dbReference type="SUPFAM" id="SSF53383">
    <property type="entry name" value="PLP-dependent transferases"/>
    <property type="match status" value="1"/>
</dbReference>
<comment type="similarity">
    <text evidence="1 2">Belongs to the DegT/DnrJ/EryC1 family.</text>
</comment>
<dbReference type="InterPro" id="IPR015422">
    <property type="entry name" value="PyrdxlP-dep_Trfase_small"/>
</dbReference>
<evidence type="ECO:0000313" key="4">
    <source>
        <dbReference type="Proteomes" id="UP000001202"/>
    </source>
</evidence>
<protein>
    <submittedName>
        <fullName evidence="3">Possible spore coat polysaccharide biosynthesis protein</fullName>
    </submittedName>
</protein>
<dbReference type="PANTHER" id="PTHR30244">
    <property type="entry name" value="TRANSAMINASE"/>
    <property type="match status" value="1"/>
</dbReference>
<dbReference type="AlphaFoldDB" id="A0A0H3BIW3"/>
<dbReference type="RefSeq" id="WP_010881888.1">
    <property type="nucleotide sequence ID" value="NC_010741.1"/>
</dbReference>
<dbReference type="InterPro" id="IPR015421">
    <property type="entry name" value="PyrdxlP-dep_Trfase_major"/>
</dbReference>
<keyword evidence="2" id="KW-0663">Pyridoxal phosphate</keyword>
<evidence type="ECO:0000313" key="3">
    <source>
        <dbReference type="EMBL" id="ACD70865.1"/>
    </source>
</evidence>
<dbReference type="EMBL" id="CP000805">
    <property type="protein sequence ID" value="ACD70865.1"/>
    <property type="molecule type" value="Genomic_DNA"/>
</dbReference>
<sequence length="383" mass="41711">MDAVLTCLVDEKIGPGSLGSTLIQLVREVFSPIDAYVLRSPAIALSFALRALKLPPASPVLLSALAPFWHYREVLHQGLQPLVLDVDIHSGLLSRDVVETGIARGARALLVPETLGNVPPAAVFLELGIPVIEDSSQSVGAVLGEKKVGTFGSCVIVGLEAHDMLTAGGGAVLMAFEAACARRLQALVPEALAVDMLPDMNAALACVQVKQQEKNIALRRAIYDRYSSALLRTRHGTLHRCEQLEHSAYAFPVVLASDLKEVTRYVRQASIEISPAFEHSIVAAFQLPAMRRRWPFPQFLPTSASHTAPFQGEDREVLETTQGAEKTCQDSSWEREVRASEITPEMCWPHASALLLRCVRFPLYPRLAPAHAQEIARILGTLP</sequence>
<dbReference type="GO" id="GO:0030170">
    <property type="term" value="F:pyridoxal phosphate binding"/>
    <property type="evidence" value="ECO:0007669"/>
    <property type="project" value="TreeGrafter"/>
</dbReference>
<evidence type="ECO:0000256" key="1">
    <source>
        <dbReference type="ARBA" id="ARBA00037999"/>
    </source>
</evidence>
<dbReference type="PANTHER" id="PTHR30244:SF34">
    <property type="entry name" value="DTDP-4-AMINO-4,6-DIDEOXYGALACTOSE TRANSAMINASE"/>
    <property type="match status" value="1"/>
</dbReference>
<gene>
    <name evidence="3" type="ordered locus">TPASS_0440</name>
</gene>
<dbReference type="GO" id="GO:0008483">
    <property type="term" value="F:transaminase activity"/>
    <property type="evidence" value="ECO:0007669"/>
    <property type="project" value="TreeGrafter"/>
</dbReference>
<dbReference type="PATRIC" id="fig|455434.6.peg.440"/>
<dbReference type="Pfam" id="PF01041">
    <property type="entry name" value="DegT_DnrJ_EryC1"/>
    <property type="match status" value="1"/>
</dbReference>
<evidence type="ECO:0000256" key="2">
    <source>
        <dbReference type="RuleBase" id="RU004508"/>
    </source>
</evidence>
<reference evidence="3 4" key="1">
    <citation type="journal article" date="2008" name="BMC Microbiol.">
        <title>Complete genome sequence of Treponema pallidum ssp. pallidum strain SS14 determined with oligonucleotide arrays.</title>
        <authorList>
            <person name="Matejkova P."/>
            <person name="Strouhal M."/>
            <person name="Smajs D."/>
            <person name="Norris S.J."/>
            <person name="Palzkill T."/>
            <person name="Petrosino J.F."/>
            <person name="Sodergren E."/>
            <person name="Norton J.E."/>
            <person name="Singh J."/>
            <person name="Richmond T.A."/>
            <person name="Molla M.N."/>
            <person name="Albert T.J."/>
            <person name="Weinstock G.M."/>
        </authorList>
    </citation>
    <scope>NUCLEOTIDE SEQUENCE [LARGE SCALE GENOMIC DNA]</scope>
    <source>
        <strain evidence="3 4">SS14</strain>
    </source>
</reference>
<name>A0A0H3BIW3_TREPS</name>
<dbReference type="Proteomes" id="UP000001202">
    <property type="component" value="Chromosome"/>
</dbReference>
<dbReference type="InterPro" id="IPR000653">
    <property type="entry name" value="DegT/StrS_aminotransferase"/>
</dbReference>
<organism evidence="3 4">
    <name type="scientific">Treponema pallidum subsp. pallidum (strain SS14)</name>
    <dbReference type="NCBI Taxonomy" id="455434"/>
    <lineage>
        <taxon>Bacteria</taxon>
        <taxon>Pseudomonadati</taxon>
        <taxon>Spirochaetota</taxon>
        <taxon>Spirochaetia</taxon>
        <taxon>Spirochaetales</taxon>
        <taxon>Treponemataceae</taxon>
        <taxon>Treponema</taxon>
    </lineage>
</organism>